<proteinExistence type="predicted"/>
<dbReference type="Proteomes" id="UP000053557">
    <property type="component" value="Unassembled WGS sequence"/>
</dbReference>
<dbReference type="PANTHER" id="PTHR34448:SF3">
    <property type="entry name" value="AMINOPEPTIDASE AMPS"/>
    <property type="match status" value="1"/>
</dbReference>
<dbReference type="EMBL" id="LPVJ01000053">
    <property type="protein sequence ID" value="KUO95321.1"/>
    <property type="molecule type" value="Genomic_DNA"/>
</dbReference>
<dbReference type="GO" id="GO:0004177">
    <property type="term" value="F:aminopeptidase activity"/>
    <property type="evidence" value="ECO:0007669"/>
    <property type="project" value="InterPro"/>
</dbReference>
<dbReference type="InterPro" id="IPR000787">
    <property type="entry name" value="Peptidase_M29"/>
</dbReference>
<keyword evidence="1" id="KW-0479">Metal-binding</keyword>
<name>A0A101XQ01_9BACL</name>
<evidence type="ECO:0000313" key="3">
    <source>
        <dbReference type="Proteomes" id="UP000053557"/>
    </source>
</evidence>
<evidence type="ECO:0000256" key="1">
    <source>
        <dbReference type="ARBA" id="ARBA00022723"/>
    </source>
</evidence>
<dbReference type="GO" id="GO:0006508">
    <property type="term" value="P:proteolysis"/>
    <property type="evidence" value="ECO:0007669"/>
    <property type="project" value="InterPro"/>
</dbReference>
<dbReference type="SUPFAM" id="SSF144052">
    <property type="entry name" value="Thermophilic metalloprotease-like"/>
    <property type="match status" value="1"/>
</dbReference>
<dbReference type="AlphaFoldDB" id="A0A101XQ01"/>
<comment type="caution">
    <text evidence="2">The sequence shown here is derived from an EMBL/GenBank/DDBJ whole genome shotgun (WGS) entry which is preliminary data.</text>
</comment>
<dbReference type="Pfam" id="PF02073">
    <property type="entry name" value="Peptidase_M29"/>
    <property type="match status" value="1"/>
</dbReference>
<dbReference type="GO" id="GO:0046872">
    <property type="term" value="F:metal ion binding"/>
    <property type="evidence" value="ECO:0007669"/>
    <property type="project" value="UniProtKB-KW"/>
</dbReference>
<evidence type="ECO:0000313" key="2">
    <source>
        <dbReference type="EMBL" id="KUO95321.1"/>
    </source>
</evidence>
<sequence length="129" mass="14135">MVTEEAAFLAIYLPDDHQWISLGTMKNARNVPFLPNLPSEEIFTAPHRTGVNGILRSTMPLAYGGTLIENIQLTFAKGRIVDYTAATGFEVLKGIIDTDECSHYLGEVALVPITSPVISRLEMCNPQVS</sequence>
<reference evidence="2 3" key="1">
    <citation type="submission" date="2015-12" db="EMBL/GenBank/DDBJ databases">
        <title>Draft genome sequence of Acidibacillus ferrooxidans ITV001, isolated from a chalcopyrite acid mine drainage site in Brazil.</title>
        <authorList>
            <person name="Dall'Agnol H."/>
            <person name="Nancucheo I."/>
            <person name="Johnson B."/>
            <person name="Oliveira R."/>
            <person name="Leite L."/>
            <person name="Pylro V."/>
            <person name="Nunes G.L."/>
            <person name="Tzotzos G."/>
            <person name="Fernandes G.R."/>
            <person name="Dutra J."/>
            <person name="Orellana S.C."/>
            <person name="Oliveira G."/>
        </authorList>
    </citation>
    <scope>NUCLEOTIDE SEQUENCE [LARGE SCALE GENOMIC DNA]</scope>
    <source>
        <strain evidence="3">ITV01</strain>
    </source>
</reference>
<dbReference type="InterPro" id="IPR052170">
    <property type="entry name" value="M29_Exopeptidase"/>
</dbReference>
<organism evidence="2 3">
    <name type="scientific">Ferroacidibacillus organovorans</name>
    <dbReference type="NCBI Taxonomy" id="1765683"/>
    <lineage>
        <taxon>Bacteria</taxon>
        <taxon>Bacillati</taxon>
        <taxon>Bacillota</taxon>
        <taxon>Bacilli</taxon>
        <taxon>Bacillales</taxon>
        <taxon>Alicyclobacillaceae</taxon>
        <taxon>Ferroacidibacillus</taxon>
    </lineage>
</organism>
<accession>A0A101XQ01</accession>
<dbReference type="PANTHER" id="PTHR34448">
    <property type="entry name" value="AMINOPEPTIDASE"/>
    <property type="match status" value="1"/>
</dbReference>
<keyword evidence="3" id="KW-1185">Reference proteome</keyword>
<protein>
    <submittedName>
        <fullName evidence="2">Uncharacterized protein</fullName>
    </submittedName>
</protein>
<dbReference type="PRINTS" id="PR00919">
    <property type="entry name" value="THERMOPTASE"/>
</dbReference>
<dbReference type="RefSeq" id="WP_067717692.1">
    <property type="nucleotide sequence ID" value="NZ_LPVJ01000053.1"/>
</dbReference>
<dbReference type="OrthoDB" id="9803993at2"/>
<gene>
    <name evidence="2" type="ORF">ATW55_04355</name>
</gene>